<dbReference type="SMART" id="SM00487">
    <property type="entry name" value="DEXDc"/>
    <property type="match status" value="1"/>
</dbReference>
<dbReference type="SUPFAM" id="SSF52540">
    <property type="entry name" value="P-loop containing nucleoside triphosphate hydrolases"/>
    <property type="match status" value="1"/>
</dbReference>
<dbReference type="PANTHER" id="PTHR47396:SF1">
    <property type="entry name" value="ATP-DEPENDENT HELICASE IRC3-RELATED"/>
    <property type="match status" value="1"/>
</dbReference>
<dbReference type="GO" id="GO:0005524">
    <property type="term" value="F:ATP binding"/>
    <property type="evidence" value="ECO:0007669"/>
    <property type="project" value="InterPro"/>
</dbReference>
<keyword evidence="2" id="KW-0378">Hydrolase</keyword>
<keyword evidence="2" id="KW-0347">Helicase</keyword>
<comment type="caution">
    <text evidence="2">The sequence shown here is derived from an EMBL/GenBank/DDBJ whole genome shotgun (WGS) entry which is preliminary data.</text>
</comment>
<dbReference type="CDD" id="cd18799">
    <property type="entry name" value="SF2_C_EcoAI-like"/>
    <property type="match status" value="1"/>
</dbReference>
<dbReference type="EMBL" id="JAGQKZ010000011">
    <property type="protein sequence ID" value="MCA9391932.1"/>
    <property type="molecule type" value="Genomic_DNA"/>
</dbReference>
<feature type="domain" description="Helicase ATP-binding" evidence="1">
    <location>
        <begin position="168"/>
        <end position="327"/>
    </location>
</feature>
<evidence type="ECO:0000313" key="3">
    <source>
        <dbReference type="Proteomes" id="UP000751518"/>
    </source>
</evidence>
<evidence type="ECO:0000313" key="2">
    <source>
        <dbReference type="EMBL" id="MCA9391932.1"/>
    </source>
</evidence>
<dbReference type="PROSITE" id="PS51192">
    <property type="entry name" value="HELICASE_ATP_BIND_1"/>
    <property type="match status" value="1"/>
</dbReference>
<keyword evidence="2" id="KW-0067">ATP-binding</keyword>
<dbReference type="PANTHER" id="PTHR47396">
    <property type="entry name" value="TYPE I RESTRICTION ENZYME ECOKI R PROTEIN"/>
    <property type="match status" value="1"/>
</dbReference>
<dbReference type="InterPro" id="IPR006935">
    <property type="entry name" value="Helicase/UvrB_N"/>
</dbReference>
<dbReference type="Gene3D" id="3.90.1570.30">
    <property type="match status" value="1"/>
</dbReference>
<evidence type="ECO:0000259" key="1">
    <source>
        <dbReference type="PROSITE" id="PS51192"/>
    </source>
</evidence>
<dbReference type="Pfam" id="PF04851">
    <property type="entry name" value="ResIII"/>
    <property type="match status" value="1"/>
</dbReference>
<dbReference type="Proteomes" id="UP000751518">
    <property type="component" value="Unassembled WGS sequence"/>
</dbReference>
<dbReference type="InterPro" id="IPR027417">
    <property type="entry name" value="P-loop_NTPase"/>
</dbReference>
<dbReference type="InterPro" id="IPR001650">
    <property type="entry name" value="Helicase_C-like"/>
</dbReference>
<keyword evidence="2" id="KW-0547">Nucleotide-binding</keyword>
<proteinExistence type="predicted"/>
<organism evidence="2 3">
    <name type="scientific">candidate division WWE3 bacterium</name>
    <dbReference type="NCBI Taxonomy" id="2053526"/>
    <lineage>
        <taxon>Bacteria</taxon>
        <taxon>Katanobacteria</taxon>
    </lineage>
</organism>
<name>A0A955RRY3_UNCKA</name>
<gene>
    <name evidence="2" type="ORF">KC614_01880</name>
</gene>
<dbReference type="Gene3D" id="3.40.50.300">
    <property type="entry name" value="P-loop containing nucleotide triphosphate hydrolases"/>
    <property type="match status" value="2"/>
</dbReference>
<feature type="non-terminal residue" evidence="2">
    <location>
        <position position="1"/>
    </location>
</feature>
<dbReference type="CDD" id="cd18032">
    <property type="entry name" value="DEXHc_RE_I_III_res"/>
    <property type="match status" value="1"/>
</dbReference>
<protein>
    <submittedName>
        <fullName evidence="2">DEAD/DEAH box helicase family protein</fullName>
    </submittedName>
</protein>
<dbReference type="GO" id="GO:0016787">
    <property type="term" value="F:hydrolase activity"/>
    <property type="evidence" value="ECO:0007669"/>
    <property type="project" value="InterPro"/>
</dbReference>
<dbReference type="GO" id="GO:0005829">
    <property type="term" value="C:cytosol"/>
    <property type="evidence" value="ECO:0007669"/>
    <property type="project" value="TreeGrafter"/>
</dbReference>
<accession>A0A955RRY3</accession>
<dbReference type="GO" id="GO:0004386">
    <property type="term" value="F:helicase activity"/>
    <property type="evidence" value="ECO:0007669"/>
    <property type="project" value="UniProtKB-KW"/>
</dbReference>
<sequence>QTYTADPNEAETREMFIDLMLREAGWDPKGENVEEYEVEGMPNNEGKGWVDYVLWGDDGKPVGLVEAKRTTESPKKGKHQAKLYADCLEEKFGQRPIIYYSNGFETWLWDDMRYPARSVYGFYTKDQLQLEINRRNSLESIAQPTINKEIAAGQGRVFQEEAIKRVCEHYEAGHRKSLLVMATGSGKTRVSAAIVDILTKANWAKRVLFLADRNALVTQAKNAYGEYVPHLSSVDLTKEKEDDKSRLVFSTYPTMMNAINDASPNRIKRFGVGYFDLIIIDEAHRSVYQKYQEIFNYFDAMLLGLTATPKDEVDHNTYQLFELETGVPTFAYDLEEAVSDGFLVPPKAVEVPIKFQQEGIKYSDLSEEEQDEYEATFRDEETDEVPESIASSALNRWLFNTDTVDKVIDFLMENGLKVSGGDKLGKTIIFAANQKHADFIEERFNIKYPQFKGKFLEVITHGKKYAHDLIEKFVSEDGINPFIAVSVDMLDTGIDVEEIVNLVFFKRVRSKAKFWQMIGRGTRICPDLFGPGEDKEFFVVFDFCSNFEFFDEHPDGYKSSQQESVSSRIFKSKVRLIKAIQDSEFAANKEYTQFRDSLIESIYSQIEALDQENFIVRPHLKYLHKYLNREIWNNLSDTDVIDINDHLAKLPIQEEKDEYAVRFDLLIADLQEALFTKMPTQDRYMQRVVSISEDLQKKFNIPAVADKKELITEVQSTEFWENINIIQLESVRSEMRDLVKFIDRDPAFPDKYTSFIDTMGASVVREPVLTEYGSVDYKKKIQKFIRDNPQNDAIRKIKSNLQITQGDIDTLVQIALGDDADKGKETFGDESELKKFIRQTVGLDKQKVQELFSKFLDNNSFTADQVQFVRLIIDNISRNGILEPEDLYETPFTYIDVLGIEGLFKQTEQDEIFSILDNINTTTIADSLPYLRATI</sequence>
<dbReference type="InterPro" id="IPR013670">
    <property type="entry name" value="EcoEI_R_C_dom"/>
</dbReference>
<dbReference type="AlphaFoldDB" id="A0A955RRY3"/>
<reference evidence="2" key="2">
    <citation type="journal article" date="2021" name="Microbiome">
        <title>Successional dynamics and alternative stable states in a saline activated sludge microbial community over 9 years.</title>
        <authorList>
            <person name="Wang Y."/>
            <person name="Ye J."/>
            <person name="Ju F."/>
            <person name="Liu L."/>
            <person name="Boyd J.A."/>
            <person name="Deng Y."/>
            <person name="Parks D.H."/>
            <person name="Jiang X."/>
            <person name="Yin X."/>
            <person name="Woodcroft B.J."/>
            <person name="Tyson G.W."/>
            <person name="Hugenholtz P."/>
            <person name="Polz M.F."/>
            <person name="Zhang T."/>
        </authorList>
    </citation>
    <scope>NUCLEOTIDE SEQUENCE</scope>
    <source>
        <strain evidence="2">HKST-UBA03</strain>
    </source>
</reference>
<dbReference type="InterPro" id="IPR050742">
    <property type="entry name" value="Helicase_Restrict-Modif_Enz"/>
</dbReference>
<dbReference type="Pfam" id="PF08463">
    <property type="entry name" value="EcoEI_R_C"/>
    <property type="match status" value="1"/>
</dbReference>
<reference evidence="2" key="1">
    <citation type="submission" date="2020-04" db="EMBL/GenBank/DDBJ databases">
        <authorList>
            <person name="Zhang T."/>
        </authorList>
    </citation>
    <scope>NUCLEOTIDE SEQUENCE</scope>
    <source>
        <strain evidence="2">HKST-UBA03</strain>
    </source>
</reference>
<dbReference type="GO" id="GO:0006304">
    <property type="term" value="P:DNA modification"/>
    <property type="evidence" value="ECO:0007669"/>
    <property type="project" value="InterPro"/>
</dbReference>
<dbReference type="GO" id="GO:0003677">
    <property type="term" value="F:DNA binding"/>
    <property type="evidence" value="ECO:0007669"/>
    <property type="project" value="InterPro"/>
</dbReference>
<dbReference type="Pfam" id="PF00271">
    <property type="entry name" value="Helicase_C"/>
    <property type="match status" value="1"/>
</dbReference>
<dbReference type="InterPro" id="IPR014001">
    <property type="entry name" value="Helicase_ATP-bd"/>
</dbReference>